<keyword evidence="2" id="KW-0378">Hydrolase</keyword>
<dbReference type="EMBL" id="CP000780">
    <property type="protein sequence ID" value="ABS56694.1"/>
    <property type="molecule type" value="Genomic_DNA"/>
</dbReference>
<dbReference type="GO" id="GO:0008061">
    <property type="term" value="F:chitin binding"/>
    <property type="evidence" value="ECO:0007669"/>
    <property type="project" value="InterPro"/>
</dbReference>
<dbReference type="GO" id="GO:0016787">
    <property type="term" value="F:hydrolase activity"/>
    <property type="evidence" value="ECO:0007669"/>
    <property type="project" value="UniProtKB-KW"/>
</dbReference>
<dbReference type="InterPro" id="IPR001223">
    <property type="entry name" value="Glyco_hydro18_cat"/>
</dbReference>
<dbReference type="RefSeq" id="WP_012107753.1">
    <property type="nucleotide sequence ID" value="NC_009712.1"/>
</dbReference>
<dbReference type="CAZy" id="GH18">
    <property type="family name" value="Glycoside Hydrolase Family 18"/>
</dbReference>
<dbReference type="InterPro" id="IPR011583">
    <property type="entry name" value="Chitinase_II/V-like_cat"/>
</dbReference>
<evidence type="ECO:0000259" key="1">
    <source>
        <dbReference type="PROSITE" id="PS51910"/>
    </source>
</evidence>
<protein>
    <submittedName>
        <fullName evidence="2">Glycoside hydrolase, family 18</fullName>
    </submittedName>
</protein>
<dbReference type="PANTHER" id="PTHR11177">
    <property type="entry name" value="CHITINASE"/>
    <property type="match status" value="1"/>
</dbReference>
<dbReference type="GeneID" id="5412213"/>
<dbReference type="GO" id="GO:0005975">
    <property type="term" value="P:carbohydrate metabolic process"/>
    <property type="evidence" value="ECO:0007669"/>
    <property type="project" value="InterPro"/>
</dbReference>
<dbReference type="SMART" id="SM00636">
    <property type="entry name" value="Glyco_18"/>
    <property type="match status" value="1"/>
</dbReference>
<dbReference type="Gene3D" id="3.20.20.80">
    <property type="entry name" value="Glycosidases"/>
    <property type="match status" value="1"/>
</dbReference>
<accession>A7IAD3</accession>
<evidence type="ECO:0000313" key="2">
    <source>
        <dbReference type="EMBL" id="ABS56694.1"/>
    </source>
</evidence>
<dbReference type="InterPro" id="IPR050314">
    <property type="entry name" value="Glycosyl_Hydrlase_18"/>
</dbReference>
<sequence length="337" mass="36360" precursor="true">MKSVFLLGKSAIAVILICAFLLTMGCSQVPSAPAEGTMTAASTPTPAPVTGGRVIAAYFYIFDDASTAALASPDQIPWKKVNRIYIAFATLKDGMLTDLPAGSTADDLAQRETTAQKIHTIVALCHENNPDAEIFITSNFDEKELDPQYLLAAQDPQKFADSVLAYLKEYDLDGYDMDWESHQIDDYAPQLTTLLSTCHATFAAAGNNPHGHPYTLTYTVWPGVESAQTVASTQDSVDQINLMTYGPGEGYDLASYADSYAAAGVPYGKMIGGMESEAGYSENGGPDTQESVAAKCAYVKEHNLAGLFEWRMDNDMRPDNGAPTYQVTGWMSDCLSQ</sequence>
<feature type="domain" description="GH18" evidence="1">
    <location>
        <begin position="53"/>
        <end position="337"/>
    </location>
</feature>
<dbReference type="AlphaFoldDB" id="A7IAD3"/>
<dbReference type="eggNOG" id="arCOG07581">
    <property type="taxonomic scope" value="Archaea"/>
</dbReference>
<dbReference type="HOGENOM" id="CLU_822856_0_0_2"/>
<dbReference type="Pfam" id="PF00704">
    <property type="entry name" value="Glyco_hydro_18"/>
    <property type="match status" value="1"/>
</dbReference>
<dbReference type="STRING" id="456442.Mboo_2180"/>
<dbReference type="Proteomes" id="UP000002408">
    <property type="component" value="Chromosome"/>
</dbReference>
<dbReference type="InterPro" id="IPR017853">
    <property type="entry name" value="GH"/>
</dbReference>
<dbReference type="KEGG" id="mbn:Mboo_2180"/>
<organism evidence="2 3">
    <name type="scientific">Methanoregula boonei (strain DSM 21154 / JCM 14090 / 6A8)</name>
    <dbReference type="NCBI Taxonomy" id="456442"/>
    <lineage>
        <taxon>Archaea</taxon>
        <taxon>Methanobacteriati</taxon>
        <taxon>Methanobacteriota</taxon>
        <taxon>Stenosarchaea group</taxon>
        <taxon>Methanomicrobia</taxon>
        <taxon>Methanomicrobiales</taxon>
        <taxon>Methanoregulaceae</taxon>
        <taxon>Methanoregula</taxon>
    </lineage>
</organism>
<keyword evidence="3" id="KW-1185">Reference proteome</keyword>
<dbReference type="PROSITE" id="PS51910">
    <property type="entry name" value="GH18_2"/>
    <property type="match status" value="1"/>
</dbReference>
<reference evidence="3" key="1">
    <citation type="journal article" date="2015" name="Microbiology">
        <title>Genome of Methanoregula boonei 6A8 reveals adaptations to oligotrophic peatland environments.</title>
        <authorList>
            <person name="Braeuer S."/>
            <person name="Cadillo-Quiroz H."/>
            <person name="Kyrpides N."/>
            <person name="Woyke T."/>
            <person name="Goodwin L."/>
            <person name="Detter C."/>
            <person name="Podell S."/>
            <person name="Yavitt J.B."/>
            <person name="Zinder S.H."/>
        </authorList>
    </citation>
    <scope>NUCLEOTIDE SEQUENCE [LARGE SCALE GENOMIC DNA]</scope>
    <source>
        <strain evidence="3">DSM 21154 / JCM 14090 / 6A8</strain>
    </source>
</reference>
<evidence type="ECO:0000313" key="3">
    <source>
        <dbReference type="Proteomes" id="UP000002408"/>
    </source>
</evidence>
<dbReference type="PANTHER" id="PTHR11177:SF317">
    <property type="entry name" value="CHITINASE 12-RELATED"/>
    <property type="match status" value="1"/>
</dbReference>
<gene>
    <name evidence="2" type="ordered locus">Mboo_2180</name>
</gene>
<dbReference type="SUPFAM" id="SSF51445">
    <property type="entry name" value="(Trans)glycosidases"/>
    <property type="match status" value="1"/>
</dbReference>
<dbReference type="OrthoDB" id="8638at2157"/>
<proteinExistence type="predicted"/>
<name>A7IAD3_METB6</name>
<dbReference type="PROSITE" id="PS51257">
    <property type="entry name" value="PROKAR_LIPOPROTEIN"/>
    <property type="match status" value="1"/>
</dbReference>